<proteinExistence type="predicted"/>
<sequence>MFIPFAFQWKATLLQCFVSILKNIVVGSHIGKFGQLVLCHVSVFPHLSHISPAKITNSERNAKLSSKRTGDLRDIDSLDHIQFVTCISFSSPKCGICNEMLFFCSLNFRPEAEWIV</sequence>
<dbReference type="AlphaFoldDB" id="A0A117LYR8"/>
<organism evidence="1 2">
    <name type="scientific">Proteiniphilum acetatigenes</name>
    <dbReference type="NCBI Taxonomy" id="294710"/>
    <lineage>
        <taxon>Bacteria</taxon>
        <taxon>Pseudomonadati</taxon>
        <taxon>Bacteroidota</taxon>
        <taxon>Bacteroidia</taxon>
        <taxon>Bacteroidales</taxon>
        <taxon>Dysgonomonadaceae</taxon>
        <taxon>Proteiniphilum</taxon>
    </lineage>
</organism>
<accession>A0A117LYR8</accession>
<evidence type="ECO:0000313" key="2">
    <source>
        <dbReference type="Proteomes" id="UP000053860"/>
    </source>
</evidence>
<evidence type="ECO:0000313" key="1">
    <source>
        <dbReference type="EMBL" id="KUK74917.1"/>
    </source>
</evidence>
<dbReference type="Proteomes" id="UP000053860">
    <property type="component" value="Unassembled WGS sequence"/>
</dbReference>
<dbReference type="EMBL" id="LGGN01000400">
    <property type="protein sequence ID" value="KUK74917.1"/>
    <property type="molecule type" value="Genomic_DNA"/>
</dbReference>
<gene>
    <name evidence="1" type="ORF">XD92_1595</name>
</gene>
<comment type="caution">
    <text evidence="1">The sequence shown here is derived from an EMBL/GenBank/DDBJ whole genome shotgun (WGS) entry which is preliminary data.</text>
</comment>
<protein>
    <submittedName>
        <fullName evidence="1">Uncharacterized protein</fullName>
    </submittedName>
</protein>
<name>A0A117LYR8_9BACT</name>
<reference evidence="2" key="1">
    <citation type="journal article" date="2015" name="MBio">
        <title>Genome-Resolved Metagenomic Analysis Reveals Roles for Candidate Phyla and Other Microbial Community Members in Biogeochemical Transformations in Oil Reservoirs.</title>
        <authorList>
            <person name="Hu P."/>
            <person name="Tom L."/>
            <person name="Singh A."/>
            <person name="Thomas B.C."/>
            <person name="Baker B.J."/>
            <person name="Piceno Y.M."/>
            <person name="Andersen G.L."/>
            <person name="Banfield J.F."/>
        </authorList>
    </citation>
    <scope>NUCLEOTIDE SEQUENCE [LARGE SCALE GENOMIC DNA]</scope>
</reference>
<feature type="non-terminal residue" evidence="1">
    <location>
        <position position="1"/>
    </location>
</feature>